<name>A0A0J9T6Q3_PLAVI</name>
<accession>A0A0J9T6Q3</accession>
<keyword evidence="2" id="KW-0812">Transmembrane</keyword>
<evidence type="ECO:0000313" key="3">
    <source>
        <dbReference type="EMBL" id="KMZ90764.1"/>
    </source>
</evidence>
<feature type="region of interest" description="Disordered" evidence="1">
    <location>
        <begin position="283"/>
        <end position="352"/>
    </location>
</feature>
<feature type="transmembrane region" description="Helical" evidence="2">
    <location>
        <begin position="206"/>
        <end position="223"/>
    </location>
</feature>
<feature type="compositionally biased region" description="Low complexity" evidence="1">
    <location>
        <begin position="308"/>
        <end position="317"/>
    </location>
</feature>
<sequence length="613" mass="70134">MHMYVPLCAYPLSARPYDPSSKPTKKKRAKVKMRGLFIAAFFLLTLFITNVVYEYIHTFNSRKLKNKKGANDNKNLLEFFLHVQILKDIIITSIINFLIKVKLVFHCVARFLFFNKNRYIPTGNHGEQVVGAGSHNLGSGNHHIGAGNHNVGADNHHIGADIHHADAHSEGDYSKRQNVQVKTIYFIRHSESVWNSVFNKRLTTKTFLNFCLVLFYEIFFFFSKKSVLVDSPLSNAGVIQSIELSNFLQQEKCATKNGDKLCVVPISSLDKDDEQTRVDENEDVEMADMSNQMGDNADGDHGKEDASDNASANCADKNAGEGGPVVDFVHAGDGRSGNHAGQILRKRGGGQDADEIANVSANVNSAAYQEGNTHTSPESMVHRSDTHVDDNHLNNQQDHRNDLQVNRKNYHERYNHREIINRSLKDHIDILNNSVNYPSAILCSDLRRAISSCFIALYNRINKNNEQIQVLNSLQEISRNPDCVSLFDFHDNKYISTDIEKFVHKDVEKNFEKNIRIRRNFVSNKFFDTLSYIFNNDTNIFIIFGHSLWFRLFFNYFLKQPHKAKTHKMQNSGVVVFNMIKYDQDNKVNYEIEKNSVRVLYKGFLEKEHSKVD</sequence>
<evidence type="ECO:0000313" key="4">
    <source>
        <dbReference type="Proteomes" id="UP000053776"/>
    </source>
</evidence>
<feature type="compositionally biased region" description="Basic and acidic residues" evidence="1">
    <location>
        <begin position="380"/>
        <end position="400"/>
    </location>
</feature>
<dbReference type="OrthoDB" id="496981at2759"/>
<protein>
    <recommendedName>
        <fullName evidence="5">Phosphoglycerate mutase</fullName>
    </recommendedName>
</protein>
<keyword evidence="2" id="KW-0472">Membrane</keyword>
<reference evidence="3 4" key="1">
    <citation type="submission" date="2011-08" db="EMBL/GenBank/DDBJ databases">
        <title>The Genome Sequence of Plasmodium vivax Mauritania I.</title>
        <authorList>
            <consortium name="The Broad Institute Genome Sequencing Platform"/>
            <consortium name="The Broad Institute Genome Sequencing Center for Infectious Disease"/>
            <person name="Neafsey D."/>
            <person name="Carlton J."/>
            <person name="Barnwell J."/>
            <person name="Collins W."/>
            <person name="Escalante A."/>
            <person name="Mullikin J."/>
            <person name="Saul A."/>
            <person name="Guigo R."/>
            <person name="Camara F."/>
            <person name="Young S.K."/>
            <person name="Zeng Q."/>
            <person name="Gargeya S."/>
            <person name="Fitzgerald M."/>
            <person name="Haas B."/>
            <person name="Abouelleil A."/>
            <person name="Alvarado L."/>
            <person name="Arachchi H.M."/>
            <person name="Berlin A."/>
            <person name="Brown A."/>
            <person name="Chapman S.B."/>
            <person name="Chen Z."/>
            <person name="Dunbar C."/>
            <person name="Freedman E."/>
            <person name="Gearin G."/>
            <person name="Gellesch M."/>
            <person name="Goldberg J."/>
            <person name="Griggs A."/>
            <person name="Gujja S."/>
            <person name="Heiman D."/>
            <person name="Howarth C."/>
            <person name="Larson L."/>
            <person name="Lui A."/>
            <person name="MacDonald P.J.P."/>
            <person name="Montmayeur A."/>
            <person name="Murphy C."/>
            <person name="Neiman D."/>
            <person name="Pearson M."/>
            <person name="Priest M."/>
            <person name="Roberts A."/>
            <person name="Saif S."/>
            <person name="Shea T."/>
            <person name="Shenoy N."/>
            <person name="Sisk P."/>
            <person name="Stolte C."/>
            <person name="Sykes S."/>
            <person name="Wortman J."/>
            <person name="Nusbaum C."/>
            <person name="Birren B."/>
        </authorList>
    </citation>
    <scope>NUCLEOTIDE SEQUENCE [LARGE SCALE GENOMIC DNA]</scope>
    <source>
        <strain evidence="3 4">Mauritania I</strain>
    </source>
</reference>
<feature type="region of interest" description="Disordered" evidence="1">
    <location>
        <begin position="367"/>
        <end position="400"/>
    </location>
</feature>
<evidence type="ECO:0000256" key="2">
    <source>
        <dbReference type="SAM" id="Phobius"/>
    </source>
</evidence>
<feature type="transmembrane region" description="Helical" evidence="2">
    <location>
        <begin position="35"/>
        <end position="56"/>
    </location>
</feature>
<keyword evidence="2" id="KW-1133">Transmembrane helix</keyword>
<gene>
    <name evidence="3" type="ORF">PVMG_02932</name>
</gene>
<dbReference type="SUPFAM" id="SSF53254">
    <property type="entry name" value="Phosphoglycerate mutase-like"/>
    <property type="match status" value="2"/>
</dbReference>
<dbReference type="EMBL" id="KQ235104">
    <property type="protein sequence ID" value="KMZ90764.1"/>
    <property type="molecule type" value="Genomic_DNA"/>
</dbReference>
<proteinExistence type="predicted"/>
<feature type="transmembrane region" description="Helical" evidence="2">
    <location>
        <begin position="89"/>
        <end position="113"/>
    </location>
</feature>
<evidence type="ECO:0008006" key="5">
    <source>
        <dbReference type="Google" id="ProtNLM"/>
    </source>
</evidence>
<evidence type="ECO:0000256" key="1">
    <source>
        <dbReference type="SAM" id="MobiDB-lite"/>
    </source>
</evidence>
<dbReference type="AlphaFoldDB" id="A0A0J9T6Q3"/>
<dbReference type="InterPro" id="IPR029033">
    <property type="entry name" value="His_PPase_superfam"/>
</dbReference>
<dbReference type="Proteomes" id="UP000053776">
    <property type="component" value="Unassembled WGS sequence"/>
</dbReference>
<organism evidence="3 4">
    <name type="scientific">Plasmodium vivax Mauritania I</name>
    <dbReference type="NCBI Taxonomy" id="1035515"/>
    <lineage>
        <taxon>Eukaryota</taxon>
        <taxon>Sar</taxon>
        <taxon>Alveolata</taxon>
        <taxon>Apicomplexa</taxon>
        <taxon>Aconoidasida</taxon>
        <taxon>Haemosporida</taxon>
        <taxon>Plasmodiidae</taxon>
        <taxon>Plasmodium</taxon>
        <taxon>Plasmodium (Plasmodium)</taxon>
    </lineage>
</organism>